<protein>
    <submittedName>
        <fullName evidence="6">ABC transporter, substrate binding protein, possibly oligopeptides</fullName>
    </submittedName>
</protein>
<dbReference type="CDD" id="cd08519">
    <property type="entry name" value="PBP2_NikA_DppA_OppA_like_20"/>
    <property type="match status" value="1"/>
</dbReference>
<dbReference type="AlphaFoldDB" id="Q7U8B2"/>
<dbReference type="Gene3D" id="3.10.105.10">
    <property type="entry name" value="Dipeptide-binding Protein, Domain 3"/>
    <property type="match status" value="1"/>
</dbReference>
<dbReference type="KEGG" id="syw:SYNW0709"/>
<dbReference type="PANTHER" id="PTHR30290:SF10">
    <property type="entry name" value="PERIPLASMIC OLIGOPEPTIDE-BINDING PROTEIN-RELATED"/>
    <property type="match status" value="1"/>
</dbReference>
<reference evidence="6 7" key="1">
    <citation type="journal article" date="2003" name="Nature">
        <title>The genome of a motile marine Synechococcus.</title>
        <authorList>
            <person name="Palenik B."/>
            <person name="Brahamsha B."/>
            <person name="Larimer F."/>
            <person name="Land M."/>
            <person name="Hauser L."/>
            <person name="Chain P."/>
            <person name="Lamerdin J."/>
            <person name="Regala W."/>
            <person name="Allen E.A."/>
            <person name="McCarren J."/>
            <person name="Paulsen I."/>
            <person name="Dufresne A."/>
            <person name="Partensky F."/>
            <person name="Webb E."/>
            <person name="Waterbury J."/>
        </authorList>
    </citation>
    <scope>NUCLEOTIDE SEQUENCE [LARGE SCALE GENOMIC DNA]</scope>
    <source>
        <strain evidence="6 7">WH8102</strain>
    </source>
</reference>
<organism evidence="6 7">
    <name type="scientific">Parasynechococcus marenigrum (strain WH8102)</name>
    <dbReference type="NCBI Taxonomy" id="84588"/>
    <lineage>
        <taxon>Bacteria</taxon>
        <taxon>Bacillati</taxon>
        <taxon>Cyanobacteriota</taxon>
        <taxon>Cyanophyceae</taxon>
        <taxon>Synechococcales</taxon>
        <taxon>Prochlorococcaceae</taxon>
        <taxon>Parasynechococcus</taxon>
        <taxon>Parasynechococcus marenigrum</taxon>
    </lineage>
</organism>
<comment type="subcellular location">
    <subcellularLocation>
        <location evidence="1">Cell envelope</location>
    </subcellularLocation>
</comment>
<name>Q7U8B2_PARMW</name>
<keyword evidence="3" id="KW-0813">Transport</keyword>
<keyword evidence="4" id="KW-0732">Signal</keyword>
<dbReference type="Gene3D" id="3.40.190.10">
    <property type="entry name" value="Periplasmic binding protein-like II"/>
    <property type="match status" value="1"/>
</dbReference>
<dbReference type="GO" id="GO:0043190">
    <property type="term" value="C:ATP-binding cassette (ABC) transporter complex"/>
    <property type="evidence" value="ECO:0007669"/>
    <property type="project" value="InterPro"/>
</dbReference>
<dbReference type="GO" id="GO:0015833">
    <property type="term" value="P:peptide transport"/>
    <property type="evidence" value="ECO:0007669"/>
    <property type="project" value="TreeGrafter"/>
</dbReference>
<dbReference type="InterPro" id="IPR039424">
    <property type="entry name" value="SBP_5"/>
</dbReference>
<accession>Q7U8B2</accession>
<dbReference type="PIRSF" id="PIRSF002741">
    <property type="entry name" value="MppA"/>
    <property type="match status" value="1"/>
</dbReference>
<dbReference type="InterPro" id="IPR030678">
    <property type="entry name" value="Peptide/Ni-bd"/>
</dbReference>
<proteinExistence type="inferred from homology"/>
<dbReference type="Pfam" id="PF00496">
    <property type="entry name" value="SBP_bac_5"/>
    <property type="match status" value="1"/>
</dbReference>
<evidence type="ECO:0000313" key="7">
    <source>
        <dbReference type="Proteomes" id="UP000001422"/>
    </source>
</evidence>
<dbReference type="eggNOG" id="COG0747">
    <property type="taxonomic scope" value="Bacteria"/>
</dbReference>
<evidence type="ECO:0000256" key="1">
    <source>
        <dbReference type="ARBA" id="ARBA00004196"/>
    </source>
</evidence>
<evidence type="ECO:0000256" key="2">
    <source>
        <dbReference type="ARBA" id="ARBA00005695"/>
    </source>
</evidence>
<dbReference type="GO" id="GO:0042597">
    <property type="term" value="C:periplasmic space"/>
    <property type="evidence" value="ECO:0007669"/>
    <property type="project" value="UniProtKB-ARBA"/>
</dbReference>
<evidence type="ECO:0000313" key="6">
    <source>
        <dbReference type="EMBL" id="CAE07224.1"/>
    </source>
</evidence>
<dbReference type="PANTHER" id="PTHR30290">
    <property type="entry name" value="PERIPLASMIC BINDING COMPONENT OF ABC TRANSPORTER"/>
    <property type="match status" value="1"/>
</dbReference>
<dbReference type="Proteomes" id="UP000001422">
    <property type="component" value="Chromosome"/>
</dbReference>
<evidence type="ECO:0000256" key="3">
    <source>
        <dbReference type="ARBA" id="ARBA00022448"/>
    </source>
</evidence>
<dbReference type="HOGENOM" id="CLU_017028_7_4_3"/>
<dbReference type="EMBL" id="BX569690">
    <property type="protein sequence ID" value="CAE07224.1"/>
    <property type="molecule type" value="Genomic_DNA"/>
</dbReference>
<dbReference type="GO" id="GO:0030313">
    <property type="term" value="C:cell envelope"/>
    <property type="evidence" value="ECO:0007669"/>
    <property type="project" value="UniProtKB-SubCell"/>
</dbReference>
<dbReference type="GO" id="GO:1904680">
    <property type="term" value="F:peptide transmembrane transporter activity"/>
    <property type="evidence" value="ECO:0007669"/>
    <property type="project" value="TreeGrafter"/>
</dbReference>
<keyword evidence="7" id="KW-1185">Reference proteome</keyword>
<dbReference type="InterPro" id="IPR000914">
    <property type="entry name" value="SBP_5_dom"/>
</dbReference>
<sequence length="529" mass="57751">MKIADRQLTRSWLVAFGTALFSLSQLGCQPIATGNRLTVASAGKISSLDPAQASTVNTIQLLSALGDPLYSLDGNGELIPRLAEASPIVSPDGLTVTIPLRRDVLFHDGTRFDAEAMAFSLRRFLEIGTLSYVVGGRIRSVEVAADHQLVLRLSRPSTSLEGLLTSVNLTPVSPTAYAQHRDGFLHDRFVGTGPYRLTDFSEHQQRLEPFEQYWGEPPANPGLDLITLSNSTALYGALRSGEVDVLLSPSIDEDQRHALHEKAQEGQLLEAIGPATEIGYITLLSNVSPLKDPLLRQALALSINRQEISERVSYGLRRPLRSLVPPSISGARSSSWPAHDPTAARALLNAAGFCSGQPLRIPLTFRSNVPADKLLALTWQAQVKRDLSDCLVLELDGVESTTIYRQLGEGAFKAVMLDWRGSYPDPEAYLTPLLSCSSPQGDVCLEGEASISGSFWSTKGLQETLNRSDRLRGAERNRELQRIETITAKGAAYIPVWLEAPRAWSQTSLEQPRFDGSGHLLLAQLRELS</sequence>
<evidence type="ECO:0000256" key="4">
    <source>
        <dbReference type="ARBA" id="ARBA00022729"/>
    </source>
</evidence>
<evidence type="ECO:0000259" key="5">
    <source>
        <dbReference type="Pfam" id="PF00496"/>
    </source>
</evidence>
<dbReference type="STRING" id="84588.SYNW0709"/>
<comment type="similarity">
    <text evidence="2">Belongs to the bacterial solute-binding protein 5 family.</text>
</comment>
<dbReference type="SUPFAM" id="SSF53850">
    <property type="entry name" value="Periplasmic binding protein-like II"/>
    <property type="match status" value="1"/>
</dbReference>
<feature type="domain" description="Solute-binding protein family 5" evidence="5">
    <location>
        <begin position="77"/>
        <end position="438"/>
    </location>
</feature>
<gene>
    <name evidence="6" type="ordered locus">SYNW0709</name>
</gene>